<evidence type="ECO:0000256" key="2">
    <source>
        <dbReference type="ARBA" id="ARBA00023015"/>
    </source>
</evidence>
<name>A0A3N7JYL5_9BURK</name>
<protein>
    <submittedName>
        <fullName evidence="8">DNA-binding response regulator</fullName>
    </submittedName>
</protein>
<dbReference type="InterPro" id="IPR058245">
    <property type="entry name" value="NreC/VraR/RcsB-like_REC"/>
</dbReference>
<evidence type="ECO:0000313" key="8">
    <source>
        <dbReference type="EMBL" id="RQP25899.1"/>
    </source>
</evidence>
<feature type="modified residue" description="4-aspartylphosphate" evidence="5">
    <location>
        <position position="54"/>
    </location>
</feature>
<dbReference type="PROSITE" id="PS50110">
    <property type="entry name" value="RESPONSE_REGULATORY"/>
    <property type="match status" value="1"/>
</dbReference>
<dbReference type="PROSITE" id="PS50043">
    <property type="entry name" value="HTH_LUXR_2"/>
    <property type="match status" value="1"/>
</dbReference>
<dbReference type="InterPro" id="IPR039420">
    <property type="entry name" value="WalR-like"/>
</dbReference>
<dbReference type="Gene3D" id="3.40.50.2300">
    <property type="match status" value="1"/>
</dbReference>
<dbReference type="Proteomes" id="UP000267464">
    <property type="component" value="Unassembled WGS sequence"/>
</dbReference>
<comment type="caution">
    <text evidence="8">The sequence shown here is derived from an EMBL/GenBank/DDBJ whole genome shotgun (WGS) entry which is preliminary data.</text>
</comment>
<evidence type="ECO:0000313" key="9">
    <source>
        <dbReference type="Proteomes" id="UP000267464"/>
    </source>
</evidence>
<dbReference type="CDD" id="cd06170">
    <property type="entry name" value="LuxR_C_like"/>
    <property type="match status" value="1"/>
</dbReference>
<dbReference type="CDD" id="cd17535">
    <property type="entry name" value="REC_NarL-like"/>
    <property type="match status" value="1"/>
</dbReference>
<reference evidence="8 9" key="2">
    <citation type="submission" date="2018-12" db="EMBL/GenBank/DDBJ databases">
        <title>Rhizobacter gummiphilus sp. nov., a rubber-degrading bacterium isolated from the soil of a botanical garden in Japan.</title>
        <authorList>
            <person name="Shunsuke S.S."/>
        </authorList>
    </citation>
    <scope>NUCLEOTIDE SEQUENCE [LARGE SCALE GENOMIC DNA]</scope>
    <source>
        <strain evidence="8 9">S-16</strain>
    </source>
</reference>
<dbReference type="SMART" id="SM00448">
    <property type="entry name" value="REC"/>
    <property type="match status" value="1"/>
</dbReference>
<dbReference type="GO" id="GO:0003677">
    <property type="term" value="F:DNA binding"/>
    <property type="evidence" value="ECO:0007669"/>
    <property type="project" value="UniProtKB-KW"/>
</dbReference>
<dbReference type="OrthoDB" id="9816469at2"/>
<dbReference type="PRINTS" id="PR00038">
    <property type="entry name" value="HTHLUXR"/>
</dbReference>
<dbReference type="SUPFAM" id="SSF52172">
    <property type="entry name" value="CheY-like"/>
    <property type="match status" value="1"/>
</dbReference>
<accession>A0A3N7JYL5</accession>
<dbReference type="PROSITE" id="PS00622">
    <property type="entry name" value="HTH_LUXR_1"/>
    <property type="match status" value="1"/>
</dbReference>
<organism evidence="8 9">
    <name type="scientific">Piscinibacter terrae</name>
    <dbReference type="NCBI Taxonomy" id="2496871"/>
    <lineage>
        <taxon>Bacteria</taxon>
        <taxon>Pseudomonadati</taxon>
        <taxon>Pseudomonadota</taxon>
        <taxon>Betaproteobacteria</taxon>
        <taxon>Burkholderiales</taxon>
        <taxon>Sphaerotilaceae</taxon>
        <taxon>Piscinibacter</taxon>
    </lineage>
</organism>
<dbReference type="PANTHER" id="PTHR43214:SF41">
    <property type="entry name" value="NITRATE_NITRITE RESPONSE REGULATOR PROTEIN NARP"/>
    <property type="match status" value="1"/>
</dbReference>
<keyword evidence="3 8" id="KW-0238">DNA-binding</keyword>
<evidence type="ECO:0000259" key="7">
    <source>
        <dbReference type="PROSITE" id="PS50110"/>
    </source>
</evidence>
<dbReference type="InterPro" id="IPR000792">
    <property type="entry name" value="Tscrpt_reg_LuxR_C"/>
</dbReference>
<dbReference type="Pfam" id="PF00072">
    <property type="entry name" value="Response_reg"/>
    <property type="match status" value="1"/>
</dbReference>
<evidence type="ECO:0000256" key="3">
    <source>
        <dbReference type="ARBA" id="ARBA00023125"/>
    </source>
</evidence>
<keyword evidence="9" id="KW-1185">Reference proteome</keyword>
<gene>
    <name evidence="8" type="ORF">DZC73_02270</name>
</gene>
<evidence type="ECO:0000259" key="6">
    <source>
        <dbReference type="PROSITE" id="PS50043"/>
    </source>
</evidence>
<dbReference type="InterPro" id="IPR001789">
    <property type="entry name" value="Sig_transdc_resp-reg_receiver"/>
</dbReference>
<evidence type="ECO:0000256" key="4">
    <source>
        <dbReference type="ARBA" id="ARBA00023163"/>
    </source>
</evidence>
<sequence length="210" mass="22818">MIRLLLVDDHPLVRDGLRARLSGVAGLDVAGEAGNATEAQEQVRALAPDIVLMDVGMRDMNGIELTAMLLREHPQLRVLMLSMYDNAEYVQRALQAGARGYVLKGAPSIEIVNAIRAVAAGGTFLAPDVSRRLFDKEAPEPALSAREGQILSALARGLASKQIARELDLSVRTVDAHRQSIKRKLDLDGQAELIKYAVEHVRRHGNKSSG</sequence>
<dbReference type="InterPro" id="IPR016032">
    <property type="entry name" value="Sig_transdc_resp-reg_C-effctor"/>
</dbReference>
<dbReference type="GO" id="GO:0006355">
    <property type="term" value="P:regulation of DNA-templated transcription"/>
    <property type="evidence" value="ECO:0007669"/>
    <property type="project" value="InterPro"/>
</dbReference>
<dbReference type="InterPro" id="IPR011006">
    <property type="entry name" value="CheY-like_superfamily"/>
</dbReference>
<dbReference type="AlphaFoldDB" id="A0A3N7JYL5"/>
<feature type="domain" description="Response regulatory" evidence="7">
    <location>
        <begin position="3"/>
        <end position="119"/>
    </location>
</feature>
<dbReference type="SMART" id="SM00421">
    <property type="entry name" value="HTH_LUXR"/>
    <property type="match status" value="1"/>
</dbReference>
<dbReference type="SUPFAM" id="SSF46894">
    <property type="entry name" value="C-terminal effector domain of the bipartite response regulators"/>
    <property type="match status" value="1"/>
</dbReference>
<dbReference type="GO" id="GO:0000160">
    <property type="term" value="P:phosphorelay signal transduction system"/>
    <property type="evidence" value="ECO:0007669"/>
    <property type="project" value="InterPro"/>
</dbReference>
<proteinExistence type="predicted"/>
<evidence type="ECO:0000256" key="1">
    <source>
        <dbReference type="ARBA" id="ARBA00022553"/>
    </source>
</evidence>
<dbReference type="PANTHER" id="PTHR43214">
    <property type="entry name" value="TWO-COMPONENT RESPONSE REGULATOR"/>
    <property type="match status" value="1"/>
</dbReference>
<keyword evidence="1 5" id="KW-0597">Phosphoprotein</keyword>
<keyword evidence="2" id="KW-0805">Transcription regulation</keyword>
<dbReference type="EMBL" id="QUSW01000001">
    <property type="protein sequence ID" value="RQP25899.1"/>
    <property type="molecule type" value="Genomic_DNA"/>
</dbReference>
<reference evidence="8 9" key="1">
    <citation type="submission" date="2018-08" db="EMBL/GenBank/DDBJ databases">
        <authorList>
            <person name="Khan S.A."/>
            <person name="Jeon C.O."/>
            <person name="Chun B.H."/>
            <person name="Jeong S.E."/>
        </authorList>
    </citation>
    <scope>NUCLEOTIDE SEQUENCE [LARGE SCALE GENOMIC DNA]</scope>
    <source>
        <strain evidence="8 9">S-16</strain>
    </source>
</reference>
<evidence type="ECO:0000256" key="5">
    <source>
        <dbReference type="PROSITE-ProRule" id="PRU00169"/>
    </source>
</evidence>
<dbReference type="Pfam" id="PF00196">
    <property type="entry name" value="GerE"/>
    <property type="match status" value="1"/>
</dbReference>
<feature type="domain" description="HTH luxR-type" evidence="6">
    <location>
        <begin position="136"/>
        <end position="201"/>
    </location>
</feature>
<keyword evidence="4" id="KW-0804">Transcription</keyword>
<dbReference type="RefSeq" id="WP_124538567.1">
    <property type="nucleotide sequence ID" value="NZ_QUSW01000001.1"/>
</dbReference>